<dbReference type="STRING" id="70667.A0A183S8N4"/>
<evidence type="ECO:0000313" key="2">
    <source>
        <dbReference type="EMBL" id="VDL85839.1"/>
    </source>
</evidence>
<accession>A0A183S8N4</accession>
<evidence type="ECO:0000313" key="4">
    <source>
        <dbReference type="WBParaSite" id="SSLN_0000060701-mRNA-1"/>
    </source>
</evidence>
<feature type="compositionally biased region" description="Low complexity" evidence="1">
    <location>
        <begin position="84"/>
        <end position="96"/>
    </location>
</feature>
<evidence type="ECO:0000256" key="1">
    <source>
        <dbReference type="SAM" id="MobiDB-lite"/>
    </source>
</evidence>
<dbReference type="PANTHER" id="PTHR33327:SF3">
    <property type="entry name" value="RNA-DIRECTED DNA POLYMERASE"/>
    <property type="match status" value="1"/>
</dbReference>
<organism evidence="4">
    <name type="scientific">Schistocephalus solidus</name>
    <name type="common">Tapeworm</name>
    <dbReference type="NCBI Taxonomy" id="70667"/>
    <lineage>
        <taxon>Eukaryota</taxon>
        <taxon>Metazoa</taxon>
        <taxon>Spiralia</taxon>
        <taxon>Lophotrochozoa</taxon>
        <taxon>Platyhelminthes</taxon>
        <taxon>Cestoda</taxon>
        <taxon>Eucestoda</taxon>
        <taxon>Diphyllobothriidea</taxon>
        <taxon>Diphyllobothriidae</taxon>
        <taxon>Schistocephalus</taxon>
    </lineage>
</organism>
<dbReference type="WBParaSite" id="SSLN_0000060701-mRNA-1">
    <property type="protein sequence ID" value="SSLN_0000060701-mRNA-1"/>
    <property type="gene ID" value="SSLN_0000060701"/>
</dbReference>
<evidence type="ECO:0000313" key="3">
    <source>
        <dbReference type="Proteomes" id="UP000275846"/>
    </source>
</evidence>
<reference evidence="4" key="1">
    <citation type="submission" date="2016-06" db="UniProtKB">
        <authorList>
            <consortium name="WormBaseParasite"/>
        </authorList>
    </citation>
    <scope>IDENTIFICATION</scope>
</reference>
<reference evidence="2 3" key="2">
    <citation type="submission" date="2018-11" db="EMBL/GenBank/DDBJ databases">
        <authorList>
            <consortium name="Pathogen Informatics"/>
        </authorList>
    </citation>
    <scope>NUCLEOTIDE SEQUENCE [LARGE SCALE GENOMIC DNA]</scope>
    <source>
        <strain evidence="2 3">NST_G2</strain>
    </source>
</reference>
<keyword evidence="3" id="KW-1185">Reference proteome</keyword>
<feature type="compositionally biased region" description="Polar residues" evidence="1">
    <location>
        <begin position="97"/>
        <end position="108"/>
    </location>
</feature>
<sequence length="180" mass="19972">MLRELFTQSELGDQMPSQLMRHMRSLLAGRHMDDAIFRQIWLDKLPLPMQQVLAMLNMSTSLEKLATHADRLMECYPSGSVRSSVQQTSVSTSQSTNIGTPAHQSTPNSERDPPYVALPSCCSANRWAAPSSDLLQASNIVRSSDYEDLKDTSIATIDLDCILPNAVSIELLNLLFVFDA</sequence>
<dbReference type="OrthoDB" id="6251906at2759"/>
<dbReference type="Proteomes" id="UP000275846">
    <property type="component" value="Unassembled WGS sequence"/>
</dbReference>
<feature type="region of interest" description="Disordered" evidence="1">
    <location>
        <begin position="84"/>
        <end position="112"/>
    </location>
</feature>
<gene>
    <name evidence="2" type="ORF">SSLN_LOCUS582</name>
</gene>
<dbReference type="EMBL" id="UYSU01000468">
    <property type="protein sequence ID" value="VDL85839.1"/>
    <property type="molecule type" value="Genomic_DNA"/>
</dbReference>
<proteinExistence type="predicted"/>
<name>A0A183S8N4_SCHSO</name>
<dbReference type="AlphaFoldDB" id="A0A183S8N4"/>
<protein>
    <submittedName>
        <fullName evidence="2 4">Uncharacterized protein</fullName>
    </submittedName>
</protein>
<dbReference type="PANTHER" id="PTHR33327">
    <property type="entry name" value="ENDONUCLEASE"/>
    <property type="match status" value="1"/>
</dbReference>